<reference evidence="2 3" key="1">
    <citation type="submission" date="2024-04" db="EMBL/GenBank/DDBJ databases">
        <title>Complete genome sequence of Nguyenibacter vanlangesis HBCM-1154, a strain capable of nitrogen fixation, IAA production, and phosphorus solubilization isolated from sugarcane soil.</title>
        <authorList>
            <person name="MY HANH P."/>
        </authorList>
    </citation>
    <scope>NUCLEOTIDE SEQUENCE [LARGE SCALE GENOMIC DNA]</scope>
    <source>
        <strain evidence="2 3">HBCM 1154</strain>
    </source>
</reference>
<sequence length="198" mass="22383">MTARPLRIGYADPPYIGCAHLYRHQPDYAGEVDHVTLIERLERDYDGWVLHAGATPESFAVLAPLVVTTGARWMAWVKRFAAFKRNVPVAYAWEPVIVKPARKPVVSHRLVMRDWIQESITLRRGLTGAKPQAVCHWLFEMLGARPEDELDDLFPGTGAVTDAWRVWQRKFLLPGDSTSSSAPRSPRQKQKDGQGRSP</sequence>
<dbReference type="RefSeq" id="WP_342629710.1">
    <property type="nucleotide sequence ID" value="NZ_CP152276.1"/>
</dbReference>
<organism evidence="2 3">
    <name type="scientific">Nguyenibacter vanlangensis</name>
    <dbReference type="NCBI Taxonomy" id="1216886"/>
    <lineage>
        <taxon>Bacteria</taxon>
        <taxon>Pseudomonadati</taxon>
        <taxon>Pseudomonadota</taxon>
        <taxon>Alphaproteobacteria</taxon>
        <taxon>Acetobacterales</taxon>
        <taxon>Acetobacteraceae</taxon>
        <taxon>Nguyenibacter</taxon>
    </lineage>
</organism>
<dbReference type="EMBL" id="CP152276">
    <property type="protein sequence ID" value="XAE44456.1"/>
    <property type="molecule type" value="Genomic_DNA"/>
</dbReference>
<name>A0ABZ3DAK7_9PROT</name>
<dbReference type="Proteomes" id="UP001449795">
    <property type="component" value="Chromosome"/>
</dbReference>
<accession>A0ABZ3DAK7</accession>
<proteinExistence type="predicted"/>
<evidence type="ECO:0000256" key="1">
    <source>
        <dbReference type="SAM" id="MobiDB-lite"/>
    </source>
</evidence>
<evidence type="ECO:0000313" key="3">
    <source>
        <dbReference type="Proteomes" id="UP001449795"/>
    </source>
</evidence>
<evidence type="ECO:0000313" key="2">
    <source>
        <dbReference type="EMBL" id="XAE44456.1"/>
    </source>
</evidence>
<feature type="compositionally biased region" description="Basic and acidic residues" evidence="1">
    <location>
        <begin position="189"/>
        <end position="198"/>
    </location>
</feature>
<gene>
    <name evidence="2" type="ORF">AAC691_08525</name>
</gene>
<protein>
    <submittedName>
        <fullName evidence="2">Uncharacterized protein</fullName>
    </submittedName>
</protein>
<feature type="region of interest" description="Disordered" evidence="1">
    <location>
        <begin position="174"/>
        <end position="198"/>
    </location>
</feature>
<keyword evidence="3" id="KW-1185">Reference proteome</keyword>